<dbReference type="InterPro" id="IPR000515">
    <property type="entry name" value="MetI-like"/>
</dbReference>
<evidence type="ECO:0000256" key="7">
    <source>
        <dbReference type="RuleBase" id="RU363032"/>
    </source>
</evidence>
<comment type="subcellular location">
    <subcellularLocation>
        <location evidence="1 7">Cell membrane</location>
        <topology evidence="1 7">Multi-pass membrane protein</topology>
    </subcellularLocation>
</comment>
<dbReference type="PROSITE" id="PS50928">
    <property type="entry name" value="ABC_TM1"/>
    <property type="match status" value="1"/>
</dbReference>
<organism evidence="9 10">
    <name type="scientific">Paenibacillus marchantiophytorum</name>
    <dbReference type="NCBI Taxonomy" id="1619310"/>
    <lineage>
        <taxon>Bacteria</taxon>
        <taxon>Bacillati</taxon>
        <taxon>Bacillota</taxon>
        <taxon>Bacilli</taxon>
        <taxon>Bacillales</taxon>
        <taxon>Paenibacillaceae</taxon>
        <taxon>Paenibacillus</taxon>
    </lineage>
</organism>
<gene>
    <name evidence="9" type="ORF">GCM10008018_09450</name>
</gene>
<evidence type="ECO:0000256" key="5">
    <source>
        <dbReference type="ARBA" id="ARBA00022989"/>
    </source>
</evidence>
<feature type="transmembrane region" description="Helical" evidence="7">
    <location>
        <begin position="235"/>
        <end position="261"/>
    </location>
</feature>
<evidence type="ECO:0000256" key="3">
    <source>
        <dbReference type="ARBA" id="ARBA00022475"/>
    </source>
</evidence>
<dbReference type="CDD" id="cd06261">
    <property type="entry name" value="TM_PBP2"/>
    <property type="match status" value="1"/>
</dbReference>
<dbReference type="InterPro" id="IPR035906">
    <property type="entry name" value="MetI-like_sf"/>
</dbReference>
<dbReference type="SUPFAM" id="SSF161098">
    <property type="entry name" value="MetI-like"/>
    <property type="match status" value="1"/>
</dbReference>
<name>A0ABQ2BQ14_9BACL</name>
<feature type="domain" description="ABC transmembrane type-1" evidence="8">
    <location>
        <begin position="104"/>
        <end position="300"/>
    </location>
</feature>
<keyword evidence="10" id="KW-1185">Reference proteome</keyword>
<evidence type="ECO:0000256" key="2">
    <source>
        <dbReference type="ARBA" id="ARBA00022448"/>
    </source>
</evidence>
<evidence type="ECO:0000256" key="4">
    <source>
        <dbReference type="ARBA" id="ARBA00022692"/>
    </source>
</evidence>
<keyword evidence="6 7" id="KW-0472">Membrane</keyword>
<evidence type="ECO:0000256" key="6">
    <source>
        <dbReference type="ARBA" id="ARBA00023136"/>
    </source>
</evidence>
<dbReference type="PANTHER" id="PTHR43163">
    <property type="entry name" value="DIPEPTIDE TRANSPORT SYSTEM PERMEASE PROTEIN DPPB-RELATED"/>
    <property type="match status" value="1"/>
</dbReference>
<reference evidence="10" key="1">
    <citation type="journal article" date="2019" name="Int. J. Syst. Evol. Microbiol.">
        <title>The Global Catalogue of Microorganisms (GCM) 10K type strain sequencing project: providing services to taxonomists for standard genome sequencing and annotation.</title>
        <authorList>
            <consortium name="The Broad Institute Genomics Platform"/>
            <consortium name="The Broad Institute Genome Sequencing Center for Infectious Disease"/>
            <person name="Wu L."/>
            <person name="Ma J."/>
        </authorList>
    </citation>
    <scope>NUCLEOTIDE SEQUENCE [LARGE SCALE GENOMIC DNA]</scope>
    <source>
        <strain evidence="10">CGMCC 1.15043</strain>
    </source>
</reference>
<sequence length="323" mass="34730">MSKALFAKGLQGFITLFCATLLIFILTHLAPGDPVSLLLNQPAQVAGSHTEAYEQKAAELRAEWGLDQNILVQYATWMGHLARLDLGTSMHTGRDVGMEIAGRLPATMLLSLSALFIQVGLGLLFGIVSALHAGRSLDTIIRFICVALASLPAFVIGLMLLSLFAVTWHMYEISSDASLSRLSLPAITLGLIGAPQLIRLVRANMLSEFGQSYVLSALSRGLSRKLVVGHALRNAYLPIVTMVALSLTTLISGAVVIESIFSWPGIGKYALDSILVKDYPVIQGYAFVMVTIVVLIHVLVDVVYLLIDPRISYKGGADAKAKA</sequence>
<dbReference type="EMBL" id="BMHE01000003">
    <property type="protein sequence ID" value="GGI44909.1"/>
    <property type="molecule type" value="Genomic_DNA"/>
</dbReference>
<dbReference type="Gene3D" id="1.10.3720.10">
    <property type="entry name" value="MetI-like"/>
    <property type="match status" value="1"/>
</dbReference>
<comment type="caution">
    <text evidence="9">The sequence shown here is derived from an EMBL/GenBank/DDBJ whole genome shotgun (WGS) entry which is preliminary data.</text>
</comment>
<comment type="similarity">
    <text evidence="7">Belongs to the binding-protein-dependent transport system permease family.</text>
</comment>
<feature type="transmembrane region" description="Helical" evidence="7">
    <location>
        <begin position="143"/>
        <end position="170"/>
    </location>
</feature>
<feature type="transmembrane region" description="Helical" evidence="7">
    <location>
        <begin position="12"/>
        <end position="30"/>
    </location>
</feature>
<keyword evidence="2 7" id="KW-0813">Transport</keyword>
<dbReference type="PANTHER" id="PTHR43163:SF6">
    <property type="entry name" value="DIPEPTIDE TRANSPORT SYSTEM PERMEASE PROTEIN DPPB-RELATED"/>
    <property type="match status" value="1"/>
</dbReference>
<protein>
    <submittedName>
        <fullName evidence="9">ABC transporter permease</fullName>
    </submittedName>
</protein>
<proteinExistence type="inferred from homology"/>
<dbReference type="Pfam" id="PF00528">
    <property type="entry name" value="BPD_transp_1"/>
    <property type="match status" value="1"/>
</dbReference>
<feature type="transmembrane region" description="Helical" evidence="7">
    <location>
        <begin position="182"/>
        <end position="201"/>
    </location>
</feature>
<evidence type="ECO:0000313" key="9">
    <source>
        <dbReference type="EMBL" id="GGI44909.1"/>
    </source>
</evidence>
<evidence type="ECO:0000256" key="1">
    <source>
        <dbReference type="ARBA" id="ARBA00004651"/>
    </source>
</evidence>
<dbReference type="Proteomes" id="UP000615455">
    <property type="component" value="Unassembled WGS sequence"/>
</dbReference>
<evidence type="ECO:0000313" key="10">
    <source>
        <dbReference type="Proteomes" id="UP000615455"/>
    </source>
</evidence>
<keyword evidence="5 7" id="KW-1133">Transmembrane helix</keyword>
<keyword evidence="3" id="KW-1003">Cell membrane</keyword>
<keyword evidence="4 7" id="KW-0812">Transmembrane</keyword>
<feature type="transmembrane region" description="Helical" evidence="7">
    <location>
        <begin position="108"/>
        <end position="131"/>
    </location>
</feature>
<accession>A0ABQ2BQ14</accession>
<feature type="transmembrane region" description="Helical" evidence="7">
    <location>
        <begin position="281"/>
        <end position="307"/>
    </location>
</feature>
<dbReference type="RefSeq" id="WP_189008293.1">
    <property type="nucleotide sequence ID" value="NZ_BMHE01000003.1"/>
</dbReference>
<evidence type="ECO:0000259" key="8">
    <source>
        <dbReference type="PROSITE" id="PS50928"/>
    </source>
</evidence>